<dbReference type="Gene3D" id="3.40.50.200">
    <property type="entry name" value="Peptidase S8/S53 domain"/>
    <property type="match status" value="1"/>
</dbReference>
<dbReference type="InterPro" id="IPR023827">
    <property type="entry name" value="Peptidase_S8_Asp-AS"/>
</dbReference>
<proteinExistence type="inferred from homology"/>
<dbReference type="PANTHER" id="PTHR43806:SF67">
    <property type="entry name" value="EGF-LIKE DOMAIN-CONTAINING PROTEIN"/>
    <property type="match status" value="1"/>
</dbReference>
<evidence type="ECO:0000256" key="7">
    <source>
        <dbReference type="SAM" id="SignalP"/>
    </source>
</evidence>
<keyword evidence="10" id="KW-1185">Reference proteome</keyword>
<evidence type="ECO:0000256" key="5">
    <source>
        <dbReference type="PROSITE-ProRule" id="PRU01240"/>
    </source>
</evidence>
<accession>A0ABP8KDS7</accession>
<dbReference type="PRINTS" id="PR00723">
    <property type="entry name" value="SUBTILISIN"/>
</dbReference>
<feature type="active site" description="Charge relay system" evidence="5">
    <location>
        <position position="242"/>
    </location>
</feature>
<keyword evidence="3 5" id="KW-0378">Hydrolase</keyword>
<evidence type="ECO:0000256" key="2">
    <source>
        <dbReference type="ARBA" id="ARBA00022670"/>
    </source>
</evidence>
<dbReference type="PROSITE" id="PS00136">
    <property type="entry name" value="SUBTILASE_ASP"/>
    <property type="match status" value="1"/>
</dbReference>
<feature type="signal peptide" evidence="7">
    <location>
        <begin position="1"/>
        <end position="21"/>
    </location>
</feature>
<name>A0ABP8KDS7_9BACT</name>
<dbReference type="InterPro" id="IPR023828">
    <property type="entry name" value="Peptidase_S8_Ser-AS"/>
</dbReference>
<evidence type="ECO:0000256" key="3">
    <source>
        <dbReference type="ARBA" id="ARBA00022801"/>
    </source>
</evidence>
<dbReference type="CDD" id="cd07493">
    <property type="entry name" value="Peptidases_S8_9"/>
    <property type="match status" value="1"/>
</dbReference>
<keyword evidence="4 5" id="KW-0720">Serine protease</keyword>
<dbReference type="PROSITE" id="PS00138">
    <property type="entry name" value="SUBTILASE_SER"/>
    <property type="match status" value="1"/>
</dbReference>
<evidence type="ECO:0000313" key="9">
    <source>
        <dbReference type="EMBL" id="GAA4404515.1"/>
    </source>
</evidence>
<evidence type="ECO:0000256" key="1">
    <source>
        <dbReference type="ARBA" id="ARBA00011073"/>
    </source>
</evidence>
<dbReference type="PROSITE" id="PS51892">
    <property type="entry name" value="SUBTILASE"/>
    <property type="match status" value="1"/>
</dbReference>
<dbReference type="PANTHER" id="PTHR43806">
    <property type="entry name" value="PEPTIDASE S8"/>
    <property type="match status" value="1"/>
</dbReference>
<dbReference type="InterPro" id="IPR015500">
    <property type="entry name" value="Peptidase_S8_subtilisin-rel"/>
</dbReference>
<dbReference type="InterPro" id="IPR026444">
    <property type="entry name" value="Secre_tail"/>
</dbReference>
<feature type="chain" id="PRO_5045827211" evidence="7">
    <location>
        <begin position="22"/>
        <end position="563"/>
    </location>
</feature>
<protein>
    <submittedName>
        <fullName evidence="9">S8 family serine peptidase</fullName>
    </submittedName>
</protein>
<keyword evidence="2 5" id="KW-0645">Protease</keyword>
<dbReference type="Proteomes" id="UP001500936">
    <property type="component" value="Unassembled WGS sequence"/>
</dbReference>
<evidence type="ECO:0000256" key="4">
    <source>
        <dbReference type="ARBA" id="ARBA00022825"/>
    </source>
</evidence>
<gene>
    <name evidence="9" type="ORF">GCM10023187_21960</name>
</gene>
<feature type="active site" description="Charge relay system" evidence="5">
    <location>
        <position position="419"/>
    </location>
</feature>
<dbReference type="Pfam" id="PF00082">
    <property type="entry name" value="Peptidase_S8"/>
    <property type="match status" value="1"/>
</dbReference>
<dbReference type="InterPro" id="IPR050131">
    <property type="entry name" value="Peptidase_S8_subtilisin-like"/>
</dbReference>
<feature type="active site" description="Charge relay system" evidence="5">
    <location>
        <position position="202"/>
    </location>
</feature>
<comment type="caution">
    <text evidence="9">The sequence shown here is derived from an EMBL/GenBank/DDBJ whole genome shotgun (WGS) entry which is preliminary data.</text>
</comment>
<dbReference type="InterPro" id="IPR000209">
    <property type="entry name" value="Peptidase_S8/S53_dom"/>
</dbReference>
<dbReference type="RefSeq" id="WP_345266927.1">
    <property type="nucleotide sequence ID" value="NZ_BAABHB010000003.1"/>
</dbReference>
<keyword evidence="7" id="KW-0732">Signal</keyword>
<dbReference type="InterPro" id="IPR036852">
    <property type="entry name" value="Peptidase_S8/S53_dom_sf"/>
</dbReference>
<feature type="domain" description="Peptidase S8/S53" evidence="8">
    <location>
        <begin position="193"/>
        <end position="465"/>
    </location>
</feature>
<dbReference type="SUPFAM" id="SSF52743">
    <property type="entry name" value="Subtilisin-like"/>
    <property type="match status" value="1"/>
</dbReference>
<dbReference type="NCBIfam" id="TIGR04183">
    <property type="entry name" value="Por_Secre_tail"/>
    <property type="match status" value="1"/>
</dbReference>
<sequence>MAKNKWLPIIIGLFFFSGLSADSLGQVTVTTARKYLVLLKDKANSPFSINRPEQFLSQRAILRRQRQNIPVQEKDLPVNPSYIQQISQTGAKIWFSSRWLNAVLIEATDPQLTAVQGLAFVKGLEFNAPLANARLSVQTNTATPAASYAIATANRQEAQTDKFGEIAPLSYGASQEQITQLGANQMHQKGYRGEGMLIAVLDAGFRNAHQVPFLQPLFQENRIVGTYDFVAKEYSVYEDDSHGLSVLSTIAGTSDNMLYGTAFKASFLLLRTEDARSETRVEEANWLFGAEYADSTGVDIINSSLGYNRFDGGISYSYQDMNGRTALASRAAQWAAEAGMVVVVSAGNEGNDPWKYISVPADADQILAIGAVNRQGLRAPFSSFGPAADGRIKPDLAAVGWGTVLGSPGGTIVTGNGTSFAAPLVAGLAAGFWQAHPRLTAAQIIDCLRRSGSQYATPDAELGYGIPNFERASMVAADRYSLFVFPNPFSDADQLVIHWVEPENGGPIDATLHDVSGRLIWQQRFANQNEQMSLAQNLYLTPGMYFLTLSTVSRKRTIKVVKQ</sequence>
<evidence type="ECO:0000313" key="10">
    <source>
        <dbReference type="Proteomes" id="UP001500936"/>
    </source>
</evidence>
<dbReference type="EMBL" id="BAABHB010000003">
    <property type="protein sequence ID" value="GAA4404515.1"/>
    <property type="molecule type" value="Genomic_DNA"/>
</dbReference>
<organism evidence="9 10">
    <name type="scientific">Nibrella viscosa</name>
    <dbReference type="NCBI Taxonomy" id="1084524"/>
    <lineage>
        <taxon>Bacteria</taxon>
        <taxon>Pseudomonadati</taxon>
        <taxon>Bacteroidota</taxon>
        <taxon>Cytophagia</taxon>
        <taxon>Cytophagales</taxon>
        <taxon>Spirosomataceae</taxon>
        <taxon>Nibrella</taxon>
    </lineage>
</organism>
<evidence type="ECO:0000259" key="8">
    <source>
        <dbReference type="Pfam" id="PF00082"/>
    </source>
</evidence>
<reference evidence="10" key="1">
    <citation type="journal article" date="2019" name="Int. J. Syst. Evol. Microbiol.">
        <title>The Global Catalogue of Microorganisms (GCM) 10K type strain sequencing project: providing services to taxonomists for standard genome sequencing and annotation.</title>
        <authorList>
            <consortium name="The Broad Institute Genomics Platform"/>
            <consortium name="The Broad Institute Genome Sequencing Center for Infectious Disease"/>
            <person name="Wu L."/>
            <person name="Ma J."/>
        </authorList>
    </citation>
    <scope>NUCLEOTIDE SEQUENCE [LARGE SCALE GENOMIC DNA]</scope>
    <source>
        <strain evidence="10">JCM 17925</strain>
    </source>
</reference>
<comment type="similarity">
    <text evidence="1 5 6">Belongs to the peptidase S8 family.</text>
</comment>
<evidence type="ECO:0000256" key="6">
    <source>
        <dbReference type="RuleBase" id="RU003355"/>
    </source>
</evidence>